<name>A0AAN9KDZ3_CANGL</name>
<feature type="compositionally biased region" description="Basic and acidic residues" evidence="1">
    <location>
        <begin position="1"/>
        <end position="21"/>
    </location>
</feature>
<dbReference type="EMBL" id="JAYMYQ010000008">
    <property type="protein sequence ID" value="KAK7315672.1"/>
    <property type="molecule type" value="Genomic_DNA"/>
</dbReference>
<reference evidence="2 3" key="1">
    <citation type="submission" date="2024-01" db="EMBL/GenBank/DDBJ databases">
        <title>The genomes of 5 underutilized Papilionoideae crops provide insights into root nodulation and disease resistanc.</title>
        <authorList>
            <person name="Jiang F."/>
        </authorList>
    </citation>
    <scope>NUCLEOTIDE SEQUENCE [LARGE SCALE GENOMIC DNA]</scope>
    <source>
        <strain evidence="2">LVBAO_FW01</strain>
        <tissue evidence="2">Leaves</tissue>
    </source>
</reference>
<feature type="region of interest" description="Disordered" evidence="1">
    <location>
        <begin position="1"/>
        <end position="60"/>
    </location>
</feature>
<evidence type="ECO:0000256" key="1">
    <source>
        <dbReference type="SAM" id="MobiDB-lite"/>
    </source>
</evidence>
<gene>
    <name evidence="2" type="ORF">VNO77_34239</name>
</gene>
<accession>A0AAN9KDZ3</accession>
<evidence type="ECO:0000313" key="2">
    <source>
        <dbReference type="EMBL" id="KAK7315672.1"/>
    </source>
</evidence>
<organism evidence="2 3">
    <name type="scientific">Canavalia gladiata</name>
    <name type="common">Sword bean</name>
    <name type="synonym">Dolichos gladiatus</name>
    <dbReference type="NCBI Taxonomy" id="3824"/>
    <lineage>
        <taxon>Eukaryota</taxon>
        <taxon>Viridiplantae</taxon>
        <taxon>Streptophyta</taxon>
        <taxon>Embryophyta</taxon>
        <taxon>Tracheophyta</taxon>
        <taxon>Spermatophyta</taxon>
        <taxon>Magnoliopsida</taxon>
        <taxon>eudicotyledons</taxon>
        <taxon>Gunneridae</taxon>
        <taxon>Pentapetalae</taxon>
        <taxon>rosids</taxon>
        <taxon>fabids</taxon>
        <taxon>Fabales</taxon>
        <taxon>Fabaceae</taxon>
        <taxon>Papilionoideae</taxon>
        <taxon>50 kb inversion clade</taxon>
        <taxon>NPAAA clade</taxon>
        <taxon>indigoferoid/millettioid clade</taxon>
        <taxon>Phaseoleae</taxon>
        <taxon>Canavalia</taxon>
    </lineage>
</organism>
<feature type="compositionally biased region" description="Basic and acidic residues" evidence="1">
    <location>
        <begin position="30"/>
        <end position="43"/>
    </location>
</feature>
<feature type="compositionally biased region" description="Basic residues" evidence="1">
    <location>
        <begin position="44"/>
        <end position="57"/>
    </location>
</feature>
<dbReference type="AlphaFoldDB" id="A0AAN9KDZ3"/>
<evidence type="ECO:0000313" key="3">
    <source>
        <dbReference type="Proteomes" id="UP001367508"/>
    </source>
</evidence>
<comment type="caution">
    <text evidence="2">The sequence shown here is derived from an EMBL/GenBank/DDBJ whole genome shotgun (WGS) entry which is preliminary data.</text>
</comment>
<protein>
    <submittedName>
        <fullName evidence="2">Uncharacterized protein</fullName>
    </submittedName>
</protein>
<sequence>MVLGGEEKEVSDLGRNEEGGFERGILSLSEHSKNTKKLNEIGGKRKNLSGGHRRILQRSKEEDTLVQLEDGILKRKSETHRRHLSQSDSQIFSTLDSTSLDSLLLPKALCDSLIE</sequence>
<keyword evidence="3" id="KW-1185">Reference proteome</keyword>
<proteinExistence type="predicted"/>
<dbReference type="Proteomes" id="UP001367508">
    <property type="component" value="Unassembled WGS sequence"/>
</dbReference>